<proteinExistence type="predicted"/>
<evidence type="ECO:0000313" key="5">
    <source>
        <dbReference type="Proteomes" id="UP000237819"/>
    </source>
</evidence>
<dbReference type="SUPFAM" id="SSF116726">
    <property type="entry name" value="TrkA C-terminal domain-like"/>
    <property type="match status" value="1"/>
</dbReference>
<sequence>MVSFLPILSLLLVVVMSLMVVRVATMALVLTGISRPLAQFQARSAFTGAGFTTSESDKVVQHPVRRKIIMMLMLCGNAGIVTAVSSLMLSFVHSGNETPAYLPIRIGIMAVGVLVLWLGSRSQWLDHRLNHIVEWSLRKWTDLEICDYSNLLHLSHGYTVVEMEVEEEDWLVERDLAALRLSEEGVLVLGIERPGADYIGAPRGHTRLMAGDTVILYGPSDLLSNLDRRRGGSSGNWDHHRAVDRRIREQREQEEKEKAQAEAAQASPETPRIAS</sequence>
<protein>
    <submittedName>
        <fullName evidence="4">Potassium transporter TrkA</fullName>
    </submittedName>
</protein>
<keyword evidence="2" id="KW-0472">Membrane</keyword>
<evidence type="ECO:0000259" key="3">
    <source>
        <dbReference type="PROSITE" id="PS51202"/>
    </source>
</evidence>
<name>A0A2S8GP28_9BACT</name>
<evidence type="ECO:0000313" key="4">
    <source>
        <dbReference type="EMBL" id="PQO46177.1"/>
    </source>
</evidence>
<feature type="region of interest" description="Disordered" evidence="1">
    <location>
        <begin position="228"/>
        <end position="275"/>
    </location>
</feature>
<keyword evidence="2" id="KW-1133">Transmembrane helix</keyword>
<dbReference type="RefSeq" id="WP_105335148.1">
    <property type="nucleotide sequence ID" value="NZ_PUHZ01000010.1"/>
</dbReference>
<dbReference type="Pfam" id="PF02080">
    <property type="entry name" value="TrkA_C"/>
    <property type="match status" value="1"/>
</dbReference>
<gene>
    <name evidence="4" type="ORF">C5Y93_09305</name>
</gene>
<organism evidence="4 5">
    <name type="scientific">Blastopirellula marina</name>
    <dbReference type="NCBI Taxonomy" id="124"/>
    <lineage>
        <taxon>Bacteria</taxon>
        <taxon>Pseudomonadati</taxon>
        <taxon>Planctomycetota</taxon>
        <taxon>Planctomycetia</taxon>
        <taxon>Pirellulales</taxon>
        <taxon>Pirellulaceae</taxon>
        <taxon>Blastopirellula</taxon>
    </lineage>
</organism>
<dbReference type="EMBL" id="PUHZ01000010">
    <property type="protein sequence ID" value="PQO46177.1"/>
    <property type="molecule type" value="Genomic_DNA"/>
</dbReference>
<accession>A0A2S8GP28</accession>
<dbReference type="Gene3D" id="3.30.70.1450">
    <property type="entry name" value="Regulator of K+ conductance, C-terminal domain"/>
    <property type="match status" value="1"/>
</dbReference>
<dbReference type="AlphaFoldDB" id="A0A2S8GP28"/>
<comment type="caution">
    <text evidence="4">The sequence shown here is derived from an EMBL/GenBank/DDBJ whole genome shotgun (WGS) entry which is preliminary data.</text>
</comment>
<feature type="compositionally biased region" description="Basic and acidic residues" evidence="1">
    <location>
        <begin position="237"/>
        <end position="260"/>
    </location>
</feature>
<keyword evidence="2" id="KW-0812">Transmembrane</keyword>
<feature type="transmembrane region" description="Helical" evidence="2">
    <location>
        <begin position="68"/>
        <end position="88"/>
    </location>
</feature>
<dbReference type="Proteomes" id="UP000237819">
    <property type="component" value="Unassembled WGS sequence"/>
</dbReference>
<evidence type="ECO:0000256" key="1">
    <source>
        <dbReference type="SAM" id="MobiDB-lite"/>
    </source>
</evidence>
<feature type="domain" description="RCK C-terminal" evidence="3">
    <location>
        <begin position="146"/>
        <end position="232"/>
    </location>
</feature>
<dbReference type="PROSITE" id="PS51202">
    <property type="entry name" value="RCK_C"/>
    <property type="match status" value="1"/>
</dbReference>
<dbReference type="GO" id="GO:0008324">
    <property type="term" value="F:monoatomic cation transmembrane transporter activity"/>
    <property type="evidence" value="ECO:0007669"/>
    <property type="project" value="InterPro"/>
</dbReference>
<feature type="transmembrane region" description="Helical" evidence="2">
    <location>
        <begin position="6"/>
        <end position="33"/>
    </location>
</feature>
<feature type="transmembrane region" description="Helical" evidence="2">
    <location>
        <begin position="100"/>
        <end position="119"/>
    </location>
</feature>
<reference evidence="4 5" key="1">
    <citation type="submission" date="2018-02" db="EMBL/GenBank/DDBJ databases">
        <title>Comparative genomes isolates from brazilian mangrove.</title>
        <authorList>
            <person name="Araujo J.E."/>
            <person name="Taketani R.G."/>
            <person name="Silva M.C.P."/>
            <person name="Loureco M.V."/>
            <person name="Andreote F.D."/>
        </authorList>
    </citation>
    <scope>NUCLEOTIDE SEQUENCE [LARGE SCALE GENOMIC DNA]</scope>
    <source>
        <strain evidence="4 5">Nap-Phe MGV</strain>
    </source>
</reference>
<dbReference type="OrthoDB" id="369355at2"/>
<dbReference type="InterPro" id="IPR036721">
    <property type="entry name" value="RCK_C_sf"/>
</dbReference>
<dbReference type="InterPro" id="IPR006037">
    <property type="entry name" value="RCK_C"/>
</dbReference>
<evidence type="ECO:0000256" key="2">
    <source>
        <dbReference type="SAM" id="Phobius"/>
    </source>
</evidence>
<dbReference type="GO" id="GO:0006813">
    <property type="term" value="P:potassium ion transport"/>
    <property type="evidence" value="ECO:0007669"/>
    <property type="project" value="InterPro"/>
</dbReference>